<keyword evidence="5" id="KW-1185">Reference proteome</keyword>
<feature type="compositionally biased region" description="Basic residues" evidence="3">
    <location>
        <begin position="346"/>
        <end position="355"/>
    </location>
</feature>
<name>A0A165HXT9_EXIGL</name>
<dbReference type="InParanoid" id="A0A165HXT9"/>
<dbReference type="STRING" id="1314781.A0A165HXT9"/>
<reference evidence="4 5" key="1">
    <citation type="journal article" date="2016" name="Mol. Biol. Evol.">
        <title>Comparative Genomics of Early-Diverging Mushroom-Forming Fungi Provides Insights into the Origins of Lignocellulose Decay Capabilities.</title>
        <authorList>
            <person name="Nagy L.G."/>
            <person name="Riley R."/>
            <person name="Tritt A."/>
            <person name="Adam C."/>
            <person name="Daum C."/>
            <person name="Floudas D."/>
            <person name="Sun H."/>
            <person name="Yadav J.S."/>
            <person name="Pangilinan J."/>
            <person name="Larsson K.H."/>
            <person name="Matsuura K."/>
            <person name="Barry K."/>
            <person name="Labutti K."/>
            <person name="Kuo R."/>
            <person name="Ohm R.A."/>
            <person name="Bhattacharya S.S."/>
            <person name="Shirouzu T."/>
            <person name="Yoshinaga Y."/>
            <person name="Martin F.M."/>
            <person name="Grigoriev I.V."/>
            <person name="Hibbett D.S."/>
        </authorList>
    </citation>
    <scope>NUCLEOTIDE SEQUENCE [LARGE SCALE GENOMIC DNA]</scope>
    <source>
        <strain evidence="4 5">HHB12029</strain>
    </source>
</reference>
<proteinExistence type="predicted"/>
<feature type="compositionally biased region" description="Basic and acidic residues" evidence="3">
    <location>
        <begin position="1"/>
        <end position="15"/>
    </location>
</feature>
<evidence type="ECO:0000256" key="2">
    <source>
        <dbReference type="ARBA" id="ARBA00023008"/>
    </source>
</evidence>
<feature type="region of interest" description="Disordered" evidence="3">
    <location>
        <begin position="1"/>
        <end position="24"/>
    </location>
</feature>
<dbReference type="PANTHER" id="PTHR36575">
    <property type="entry name" value="BINDING PROTEIN, PUTATIVE (AFU_ORTHOLOGUE AFUA_1G14430)-RELATED"/>
    <property type="match status" value="1"/>
</dbReference>
<evidence type="ECO:0000256" key="1">
    <source>
        <dbReference type="ARBA" id="ARBA00001973"/>
    </source>
</evidence>
<feature type="compositionally biased region" description="Basic and acidic residues" evidence="3">
    <location>
        <begin position="302"/>
        <end position="345"/>
    </location>
</feature>
<dbReference type="PANTHER" id="PTHR36575:SF2">
    <property type="entry name" value="CHITIN-BINDING TYPE-4 DOMAIN-CONTAINING PROTEIN-RELATED"/>
    <property type="match status" value="1"/>
</dbReference>
<feature type="region of interest" description="Disordered" evidence="3">
    <location>
        <begin position="280"/>
        <end position="355"/>
    </location>
</feature>
<accession>A0A165HXT9</accession>
<dbReference type="OrthoDB" id="120613at2759"/>
<evidence type="ECO:0000256" key="3">
    <source>
        <dbReference type="SAM" id="MobiDB-lite"/>
    </source>
</evidence>
<dbReference type="InterPro" id="IPR052282">
    <property type="entry name" value="Starch-active_LPMO"/>
</dbReference>
<protein>
    <recommendedName>
        <fullName evidence="6">Chitin-binding type-4 domain-containing protein</fullName>
    </recommendedName>
</protein>
<comment type="cofactor">
    <cofactor evidence="1">
        <name>Cu(2+)</name>
        <dbReference type="ChEBI" id="CHEBI:29036"/>
    </cofactor>
</comment>
<keyword evidence="2" id="KW-0186">Copper</keyword>
<dbReference type="Proteomes" id="UP000077266">
    <property type="component" value="Unassembled WGS sequence"/>
</dbReference>
<evidence type="ECO:0000313" key="4">
    <source>
        <dbReference type="EMBL" id="KZV92611.1"/>
    </source>
</evidence>
<dbReference type="AlphaFoldDB" id="A0A165HXT9"/>
<gene>
    <name evidence="4" type="ORF">EXIGLDRAFT_70675</name>
</gene>
<evidence type="ECO:0008006" key="6">
    <source>
        <dbReference type="Google" id="ProtNLM"/>
    </source>
</evidence>
<sequence>MWMRGCHDDGSTDPRRSRRSLAVAPCSSPTHERATSFLLLHFPAGLVYTISTMRQVASFITALIAYATVANAHARVTSPPIRTPGPNHLATCGQSSFNRLKLDETGHIEEQQPITQGKGCELTLCRGMLFSDQPASNIQRVTPGQPMAMAVDCTIPHGGPANVSLIDTTVGGSGRIIGSFLKTFSDFCPTSGQTPADQTNLQFNLPALSVVGNNCQKDGDCVVQLFWATPDFSQNYYYCESFRFRSLHSAERFHRCRCHDESFGSGASCDHSGAAGRCSEPVRSPDAGNDAATGRSAGACDPDSRPEPAYRPEPACHPEPARRAKPARCGEHTCRRPGSGRDHSHAARRSGAARRRRTRCWRCRGSRCGR</sequence>
<evidence type="ECO:0000313" key="5">
    <source>
        <dbReference type="Proteomes" id="UP000077266"/>
    </source>
</evidence>
<dbReference type="EMBL" id="KV426005">
    <property type="protein sequence ID" value="KZV92611.1"/>
    <property type="molecule type" value="Genomic_DNA"/>
</dbReference>
<organism evidence="4 5">
    <name type="scientific">Exidia glandulosa HHB12029</name>
    <dbReference type="NCBI Taxonomy" id="1314781"/>
    <lineage>
        <taxon>Eukaryota</taxon>
        <taxon>Fungi</taxon>
        <taxon>Dikarya</taxon>
        <taxon>Basidiomycota</taxon>
        <taxon>Agaricomycotina</taxon>
        <taxon>Agaricomycetes</taxon>
        <taxon>Auriculariales</taxon>
        <taxon>Exidiaceae</taxon>
        <taxon>Exidia</taxon>
    </lineage>
</organism>